<reference evidence="2" key="1">
    <citation type="submission" date="2021-06" db="EMBL/GenBank/DDBJ databases">
        <authorList>
            <person name="Hodson N. C."/>
            <person name="Mongue J. A."/>
            <person name="Jaron S. K."/>
        </authorList>
    </citation>
    <scope>NUCLEOTIDE SEQUENCE</scope>
</reference>
<dbReference type="AlphaFoldDB" id="A0A8J2JE79"/>
<sequence>MLTKLEQTFNYCQYTFSTRFGMLPFQFDWKSGKILGIQTSKLKKSIWKFWFWSAASYSAFMFVRLIQTFFLEETIHLGESAFHLMNTFFCTVFSIEGYIFFLKFPNENIFIYNQLYNHEKEEKKGIRLRHSLSEWLLLCLPSGNNFAVVMYIMSYLYNPNSRQFIFSVIPSDLQQRIYSFFPLFCVFEGSLISYLLGVSFHSAFIQVSFFEKCNETMDSEIRLMRSRARTISHVTINESYLKLRELYIDVKMFNKVFGQIIFIFRILCLVLSITGIFVAIRHFSDEPILSTVHLFSGTYTLVLFSVIYDHAFCIPDKMALIKRELLEISTLLRSRFGDNILYRKIKSIPSCGIQVGSFHTFERISTPNYLSYITQQVCNLLVTFR</sequence>
<comment type="caution">
    <text evidence="2">The sequence shown here is derived from an EMBL/GenBank/DDBJ whole genome shotgun (WGS) entry which is preliminary data.</text>
</comment>
<feature type="transmembrane region" description="Helical" evidence="1">
    <location>
        <begin position="260"/>
        <end position="280"/>
    </location>
</feature>
<feature type="transmembrane region" description="Helical" evidence="1">
    <location>
        <begin position="49"/>
        <end position="70"/>
    </location>
</feature>
<accession>A0A8J2JE79</accession>
<proteinExistence type="predicted"/>
<evidence type="ECO:0000256" key="1">
    <source>
        <dbReference type="SAM" id="Phobius"/>
    </source>
</evidence>
<organism evidence="2 3">
    <name type="scientific">Allacma fusca</name>
    <dbReference type="NCBI Taxonomy" id="39272"/>
    <lineage>
        <taxon>Eukaryota</taxon>
        <taxon>Metazoa</taxon>
        <taxon>Ecdysozoa</taxon>
        <taxon>Arthropoda</taxon>
        <taxon>Hexapoda</taxon>
        <taxon>Collembola</taxon>
        <taxon>Symphypleona</taxon>
        <taxon>Sminthuridae</taxon>
        <taxon>Allacma</taxon>
    </lineage>
</organism>
<feature type="transmembrane region" description="Helical" evidence="1">
    <location>
        <begin position="135"/>
        <end position="157"/>
    </location>
</feature>
<feature type="transmembrane region" description="Helical" evidence="1">
    <location>
        <begin position="292"/>
        <end position="314"/>
    </location>
</feature>
<name>A0A8J2JE79_9HEXA</name>
<feature type="transmembrane region" description="Helical" evidence="1">
    <location>
        <begin position="177"/>
        <end position="196"/>
    </location>
</feature>
<keyword evidence="1" id="KW-0472">Membrane</keyword>
<evidence type="ECO:0000313" key="3">
    <source>
        <dbReference type="Proteomes" id="UP000708208"/>
    </source>
</evidence>
<keyword evidence="1" id="KW-1133">Transmembrane helix</keyword>
<evidence type="ECO:0000313" key="2">
    <source>
        <dbReference type="EMBL" id="CAG7717142.1"/>
    </source>
</evidence>
<dbReference type="Proteomes" id="UP000708208">
    <property type="component" value="Unassembled WGS sequence"/>
</dbReference>
<gene>
    <name evidence="2" type="ORF">AFUS01_LOCUS6616</name>
</gene>
<keyword evidence="1" id="KW-0812">Transmembrane</keyword>
<keyword evidence="3" id="KW-1185">Reference proteome</keyword>
<feature type="transmembrane region" description="Helical" evidence="1">
    <location>
        <begin position="82"/>
        <end position="102"/>
    </location>
</feature>
<dbReference type="EMBL" id="CAJVCH010043586">
    <property type="protein sequence ID" value="CAG7717142.1"/>
    <property type="molecule type" value="Genomic_DNA"/>
</dbReference>
<protein>
    <submittedName>
        <fullName evidence="2">Uncharacterized protein</fullName>
    </submittedName>
</protein>